<dbReference type="InterPro" id="IPR036271">
    <property type="entry name" value="Tet_transcr_reg_TetR-rel_C_sf"/>
</dbReference>
<feature type="region of interest" description="Disordered" evidence="5">
    <location>
        <begin position="201"/>
        <end position="225"/>
    </location>
</feature>
<evidence type="ECO:0000313" key="7">
    <source>
        <dbReference type="EMBL" id="MBO1753359.1"/>
    </source>
</evidence>
<comment type="caution">
    <text evidence="7">The sequence shown here is derived from an EMBL/GenBank/DDBJ whole genome shotgun (WGS) entry which is preliminary data.</text>
</comment>
<keyword evidence="1" id="KW-0805">Transcription regulation</keyword>
<dbReference type="Gene3D" id="1.10.10.60">
    <property type="entry name" value="Homeodomain-like"/>
    <property type="match status" value="1"/>
</dbReference>
<name>A0A939LSJ9_9CELL</name>
<gene>
    <name evidence="7" type="ORF">J4G33_16235</name>
</gene>
<dbReference type="InterPro" id="IPR011075">
    <property type="entry name" value="TetR_C"/>
</dbReference>
<keyword evidence="3" id="KW-0804">Transcription</keyword>
<evidence type="ECO:0000256" key="1">
    <source>
        <dbReference type="ARBA" id="ARBA00023015"/>
    </source>
</evidence>
<evidence type="ECO:0000259" key="6">
    <source>
        <dbReference type="PROSITE" id="PS50977"/>
    </source>
</evidence>
<dbReference type="RefSeq" id="WP_208057049.1">
    <property type="nucleotide sequence ID" value="NZ_JAGEMK010000012.1"/>
</dbReference>
<dbReference type="SUPFAM" id="SSF48498">
    <property type="entry name" value="Tetracyclin repressor-like, C-terminal domain"/>
    <property type="match status" value="1"/>
</dbReference>
<dbReference type="EMBL" id="JAGEMK010000012">
    <property type="protein sequence ID" value="MBO1753359.1"/>
    <property type="molecule type" value="Genomic_DNA"/>
</dbReference>
<keyword evidence="2 4" id="KW-0238">DNA-binding</keyword>
<accession>A0A939LSJ9</accession>
<dbReference type="Pfam" id="PF00440">
    <property type="entry name" value="TetR_N"/>
    <property type="match status" value="1"/>
</dbReference>
<dbReference type="PRINTS" id="PR00455">
    <property type="entry name" value="HTHTETR"/>
</dbReference>
<dbReference type="PANTHER" id="PTHR47506:SF6">
    <property type="entry name" value="HTH-TYPE TRANSCRIPTIONAL REPRESSOR NEMR"/>
    <property type="match status" value="1"/>
</dbReference>
<evidence type="ECO:0000313" key="8">
    <source>
        <dbReference type="Proteomes" id="UP000664209"/>
    </source>
</evidence>
<keyword evidence="8" id="KW-1185">Reference proteome</keyword>
<dbReference type="Pfam" id="PF16925">
    <property type="entry name" value="TetR_C_13"/>
    <property type="match status" value="1"/>
</dbReference>
<feature type="DNA-binding region" description="H-T-H motif" evidence="4">
    <location>
        <begin position="35"/>
        <end position="54"/>
    </location>
</feature>
<dbReference type="SUPFAM" id="SSF46689">
    <property type="entry name" value="Homeodomain-like"/>
    <property type="match status" value="1"/>
</dbReference>
<evidence type="ECO:0000256" key="5">
    <source>
        <dbReference type="SAM" id="MobiDB-lite"/>
    </source>
</evidence>
<dbReference type="InterPro" id="IPR001647">
    <property type="entry name" value="HTH_TetR"/>
</dbReference>
<proteinExistence type="predicted"/>
<sequence length="225" mass="23954">MDAGASEESKGQRTRAAILERAVEVACRVGLGGLTVGQLAAEAGLSKSGLYAHVRSKEALQLAVLETAAEQFAAAVVRPALQAPRGEPRVHALVDRWLACGRTFAPGGVLIVKASVELDDQEGAVRDLLEEQHRELVRTIARIVAGGVADGQFRVDVAPDQFAADLYGVMLAYYHAHRLLRDPRAEARARTAVAALLAAARSPHHQGAVRAPDEDAPSRAPHDEE</sequence>
<evidence type="ECO:0000256" key="2">
    <source>
        <dbReference type="ARBA" id="ARBA00023125"/>
    </source>
</evidence>
<dbReference type="AlphaFoldDB" id="A0A939LSJ9"/>
<reference evidence="7" key="1">
    <citation type="submission" date="2021-03" db="EMBL/GenBank/DDBJ databases">
        <title>Actinotalea soli sp. nov., isolated from soil.</title>
        <authorList>
            <person name="Ping W."/>
            <person name="Zhang J."/>
        </authorList>
    </citation>
    <scope>NUCLEOTIDE SEQUENCE</scope>
    <source>
        <strain evidence="7">BY-33</strain>
    </source>
</reference>
<dbReference type="Proteomes" id="UP000664209">
    <property type="component" value="Unassembled WGS sequence"/>
</dbReference>
<dbReference type="PANTHER" id="PTHR47506">
    <property type="entry name" value="TRANSCRIPTIONAL REGULATORY PROTEIN"/>
    <property type="match status" value="1"/>
</dbReference>
<protein>
    <submittedName>
        <fullName evidence="7">TetR/AcrR family transcriptional regulator</fullName>
    </submittedName>
</protein>
<evidence type="ECO:0000256" key="3">
    <source>
        <dbReference type="ARBA" id="ARBA00023163"/>
    </source>
</evidence>
<dbReference type="PROSITE" id="PS50977">
    <property type="entry name" value="HTH_TETR_2"/>
    <property type="match status" value="1"/>
</dbReference>
<dbReference type="InterPro" id="IPR009057">
    <property type="entry name" value="Homeodomain-like_sf"/>
</dbReference>
<feature type="compositionally biased region" description="Basic and acidic residues" evidence="5">
    <location>
        <begin position="211"/>
        <end position="225"/>
    </location>
</feature>
<evidence type="ECO:0000256" key="4">
    <source>
        <dbReference type="PROSITE-ProRule" id="PRU00335"/>
    </source>
</evidence>
<feature type="domain" description="HTH tetR-type" evidence="6">
    <location>
        <begin position="12"/>
        <end position="72"/>
    </location>
</feature>
<dbReference type="GO" id="GO:0003677">
    <property type="term" value="F:DNA binding"/>
    <property type="evidence" value="ECO:0007669"/>
    <property type="project" value="UniProtKB-UniRule"/>
</dbReference>
<dbReference type="Gene3D" id="1.10.357.10">
    <property type="entry name" value="Tetracycline Repressor, domain 2"/>
    <property type="match status" value="1"/>
</dbReference>
<organism evidence="7 8">
    <name type="scientific">Actinotalea soli</name>
    <dbReference type="NCBI Taxonomy" id="2819234"/>
    <lineage>
        <taxon>Bacteria</taxon>
        <taxon>Bacillati</taxon>
        <taxon>Actinomycetota</taxon>
        <taxon>Actinomycetes</taxon>
        <taxon>Micrococcales</taxon>
        <taxon>Cellulomonadaceae</taxon>
        <taxon>Actinotalea</taxon>
    </lineage>
</organism>